<dbReference type="GO" id="GO:0008270">
    <property type="term" value="F:zinc ion binding"/>
    <property type="evidence" value="ECO:0007669"/>
    <property type="project" value="InterPro"/>
</dbReference>
<feature type="compositionally biased region" description="Polar residues" evidence="7">
    <location>
        <begin position="18"/>
        <end position="30"/>
    </location>
</feature>
<keyword evidence="12" id="KW-1185">Reference proteome</keyword>
<dbReference type="SUPFAM" id="SSF57783">
    <property type="entry name" value="Zinc beta-ribbon"/>
    <property type="match status" value="1"/>
</dbReference>
<dbReference type="RefSeq" id="WP_013420370.1">
    <property type="nucleotide sequence ID" value="NC_014664.1"/>
</dbReference>
<organism evidence="11 12">
    <name type="scientific">Rhodomicrobium vannielii (strain ATCC 17100 / DSM 162 / LMG 4299 / NCIMB 10020 / ATH 3.1.1)</name>
    <dbReference type="NCBI Taxonomy" id="648757"/>
    <lineage>
        <taxon>Bacteria</taxon>
        <taxon>Pseudomonadati</taxon>
        <taxon>Pseudomonadota</taxon>
        <taxon>Alphaproteobacteria</taxon>
        <taxon>Hyphomicrobiales</taxon>
        <taxon>Hyphomicrobiaceae</taxon>
        <taxon>Rhodomicrobium</taxon>
    </lineage>
</organism>
<evidence type="ECO:0000259" key="10">
    <source>
        <dbReference type="Pfam" id="PF23639"/>
    </source>
</evidence>
<proteinExistence type="predicted"/>
<dbReference type="GO" id="GO:1990077">
    <property type="term" value="C:primosome complex"/>
    <property type="evidence" value="ECO:0007669"/>
    <property type="project" value="UniProtKB-KW"/>
</dbReference>
<sequence length="1019" mass="112138">MKRGSGGKAKARDGDTSPGKTSPSETSGMASSGRWESVKADLAGRELDILRWIGIAWPPARRQTHIHCPFPGHDDKNPSWRWDTRKKAWFCSQCGGGDILHAVERMKGLSFQKALDLIETELLGRAYEAPKPERKTRRISQQQPAERALQNRAEAEAFGDLPKALDESADAATGGPTGRPVLDAADDDIERRRQRAFQLWSEAKAVAGTLAQTYFEQHRGIVLDWPLLHTAIRFHSRLWCSERDGYYPAILFRVSDAYDGELKTLHRLYLGEDGGKAKIASPKKAYGEYAGGAIWFGAPQEGGELVKAEGPENALVCFMAGRPFVASAISGANLKNVVPPSIIKTVLVAGDRGRGVGKGKAGEDYAEDAANADRKRKVSAAITYPPARPKPDGKWQDWNDLLVSDGLDAVREALAQSEPWEDLPFGFRWQENGRGLEFLSRIVKGEDGEEEDEWDWLCSEVRFLATTLNADSKDWGLYLEIRTRNAVWHKAAIPKTDLVTSSEDIFKHLAYHGLDFNITPRAKTKLRELLVRTRPKSYALCVPKVGFHDGVFVLPDETIGNSKGRAVVFQPHKPVEHFYRKGGSLKGWQDGVAAYARGNDRLMFAIAAALAPPLLEPIGMEGGGIHFRGGSTAGKTTILRAAGTVWGGGGQYGFMRTWRATDNALEAVAAIHNNAFLALDEIAEIEPRALFRAAYALANGRQKERMQRTSDLRSACTWRLLFMSTGEIGMAEKLSEDRMRATGGQAVRLVEISADAGHGMGMFQSLHGFKEPKQLAEALSASGREHYGHAATAFIRHLTSDLERLTEGAKAFIGRFVQQACAKDADGQVARVAGRFGLIAAAGELAIAADIVPWRRGEVREACKRLFLEWLAARGTSGPIETQNGILQVKGFIELHGSSRFSSWHMPGQPTVNRVGFYRIFDQGGEDERVVYYVLPEGWKEICRGHDARSIASAMVERGIIKPDNDGKYQRVVRLPGMGPRRCYEIDASLLFGDEDEPSPQVNGSAWVPVGPDFTAPDQ</sequence>
<dbReference type="InterPro" id="IPR055570">
    <property type="entry name" value="DUF7146"/>
</dbReference>
<evidence type="ECO:0000256" key="7">
    <source>
        <dbReference type="SAM" id="MobiDB-lite"/>
    </source>
</evidence>
<dbReference type="InterPro" id="IPR006171">
    <property type="entry name" value="TOPRIM_dom"/>
</dbReference>
<dbReference type="GO" id="GO:0000428">
    <property type="term" value="C:DNA-directed RNA polymerase complex"/>
    <property type="evidence" value="ECO:0007669"/>
    <property type="project" value="UniProtKB-KW"/>
</dbReference>
<evidence type="ECO:0000313" key="12">
    <source>
        <dbReference type="Proteomes" id="UP000001399"/>
    </source>
</evidence>
<evidence type="ECO:0000256" key="1">
    <source>
        <dbReference type="ARBA" id="ARBA00022478"/>
    </source>
</evidence>
<dbReference type="Pfam" id="PF06048">
    <property type="entry name" value="DUF927"/>
    <property type="match status" value="1"/>
</dbReference>
<dbReference type="Pfam" id="PF23639">
    <property type="entry name" value="DUF7146"/>
    <property type="match status" value="1"/>
</dbReference>
<evidence type="ECO:0000259" key="8">
    <source>
        <dbReference type="Pfam" id="PF06048"/>
    </source>
</evidence>
<feature type="region of interest" description="Disordered" evidence="7">
    <location>
        <begin position="995"/>
        <end position="1019"/>
    </location>
</feature>
<dbReference type="GO" id="GO:0016779">
    <property type="term" value="F:nucleotidyltransferase activity"/>
    <property type="evidence" value="ECO:0007669"/>
    <property type="project" value="UniProtKB-KW"/>
</dbReference>
<keyword evidence="3" id="KW-0808">Transferase</keyword>
<dbReference type="InterPro" id="IPR036977">
    <property type="entry name" value="DNA_primase_Znf_CHC2"/>
</dbReference>
<feature type="domain" description="DUF7146" evidence="10">
    <location>
        <begin position="190"/>
        <end position="296"/>
    </location>
</feature>
<keyword evidence="4" id="KW-0548">Nucleotidyltransferase</keyword>
<dbReference type="GO" id="GO:0006269">
    <property type="term" value="P:DNA replication, synthesis of primer"/>
    <property type="evidence" value="ECO:0007669"/>
    <property type="project" value="UniProtKB-KW"/>
</dbReference>
<dbReference type="GO" id="GO:0003677">
    <property type="term" value="F:DNA binding"/>
    <property type="evidence" value="ECO:0007669"/>
    <property type="project" value="InterPro"/>
</dbReference>
<dbReference type="InterPro" id="IPR009270">
    <property type="entry name" value="DUF927"/>
</dbReference>
<feature type="region of interest" description="Disordered" evidence="7">
    <location>
        <begin position="1"/>
        <end position="34"/>
    </location>
</feature>
<dbReference type="EMBL" id="CP002292">
    <property type="protein sequence ID" value="ADP71998.1"/>
    <property type="molecule type" value="Genomic_DNA"/>
</dbReference>
<dbReference type="Pfam" id="PF13362">
    <property type="entry name" value="Toprim_3"/>
    <property type="match status" value="1"/>
</dbReference>
<evidence type="ECO:0000313" key="11">
    <source>
        <dbReference type="EMBL" id="ADP71998.1"/>
    </source>
</evidence>
<evidence type="ECO:0000256" key="3">
    <source>
        <dbReference type="ARBA" id="ARBA00022679"/>
    </source>
</evidence>
<dbReference type="Proteomes" id="UP000001399">
    <property type="component" value="Chromosome"/>
</dbReference>
<evidence type="ECO:0000256" key="4">
    <source>
        <dbReference type="ARBA" id="ARBA00022695"/>
    </source>
</evidence>
<dbReference type="eggNOG" id="COG5519">
    <property type="taxonomic scope" value="Bacteria"/>
</dbReference>
<dbReference type="OrthoDB" id="784829at2"/>
<protein>
    <recommendedName>
        <fullName evidence="13">Zinc finger CHC2-type domain-containing protein</fullName>
    </recommendedName>
</protein>
<evidence type="ECO:0000256" key="2">
    <source>
        <dbReference type="ARBA" id="ARBA00022515"/>
    </source>
</evidence>
<name>E3I8L9_RHOVT</name>
<keyword evidence="1" id="KW-0240">DNA-directed RNA polymerase</keyword>
<evidence type="ECO:0008006" key="13">
    <source>
        <dbReference type="Google" id="ProtNLM"/>
    </source>
</evidence>
<evidence type="ECO:0000259" key="9">
    <source>
        <dbReference type="Pfam" id="PF13362"/>
    </source>
</evidence>
<reference evidence="12" key="1">
    <citation type="journal article" date="2011" name="J. Bacteriol.">
        <title>Genome sequences of eight morphologically diverse alphaproteobacteria.</title>
        <authorList>
            <consortium name="US DOE Joint Genome Institute"/>
            <person name="Brown P.J."/>
            <person name="Kysela D.T."/>
            <person name="Buechlein A."/>
            <person name="Hemmerich C."/>
            <person name="Brun Y.V."/>
        </authorList>
    </citation>
    <scope>NUCLEOTIDE SEQUENCE [LARGE SCALE GENOMIC DNA]</scope>
    <source>
        <strain evidence="12">ATCC 17100 / ATH 3.1.1 / DSM 162 / LMG 4299</strain>
    </source>
</reference>
<dbReference type="eggNOG" id="COG0358">
    <property type="taxonomic scope" value="Bacteria"/>
</dbReference>
<dbReference type="KEGG" id="rva:Rvan_2789"/>
<feature type="region of interest" description="Disordered" evidence="7">
    <location>
        <begin position="129"/>
        <end position="151"/>
    </location>
</feature>
<evidence type="ECO:0000256" key="5">
    <source>
        <dbReference type="ARBA" id="ARBA00022705"/>
    </source>
</evidence>
<gene>
    <name evidence="11" type="ordered locus">Rvan_2789</name>
</gene>
<evidence type="ECO:0000256" key="6">
    <source>
        <dbReference type="ARBA" id="ARBA00023163"/>
    </source>
</evidence>
<accession>E3I8L9</accession>
<feature type="domain" description="Toprim" evidence="9">
    <location>
        <begin position="308"/>
        <end position="406"/>
    </location>
</feature>
<feature type="domain" description="DUF927" evidence="8">
    <location>
        <begin position="444"/>
        <end position="714"/>
    </location>
</feature>
<dbReference type="HOGENOM" id="CLU_005630_3_1_5"/>
<keyword evidence="6" id="KW-0804">Transcription</keyword>
<dbReference type="STRING" id="648757.Rvan_2789"/>
<dbReference type="Gene3D" id="3.90.580.10">
    <property type="entry name" value="Zinc finger, CHC2-type domain"/>
    <property type="match status" value="1"/>
</dbReference>
<keyword evidence="2" id="KW-0639">Primosome</keyword>
<keyword evidence="5" id="KW-0235">DNA replication</keyword>
<dbReference type="AlphaFoldDB" id="E3I8L9"/>